<reference evidence="2" key="1">
    <citation type="submission" date="2013-08" db="EMBL/GenBank/DDBJ databases">
        <authorList>
            <person name="Mendez C."/>
            <person name="Richter M."/>
            <person name="Ferrer M."/>
            <person name="Sanchez J."/>
        </authorList>
    </citation>
    <scope>NUCLEOTIDE SEQUENCE</scope>
</reference>
<evidence type="ECO:0000259" key="1">
    <source>
        <dbReference type="Pfam" id="PF01548"/>
    </source>
</evidence>
<accession>T1BU75</accession>
<dbReference type="PANTHER" id="PTHR33055">
    <property type="entry name" value="TRANSPOSASE FOR INSERTION SEQUENCE ELEMENT IS1111A"/>
    <property type="match status" value="1"/>
</dbReference>
<dbReference type="GO" id="GO:0006313">
    <property type="term" value="P:DNA transposition"/>
    <property type="evidence" value="ECO:0007669"/>
    <property type="project" value="InterPro"/>
</dbReference>
<sequence length="225" mass="26278">MNKEKVVLKTFKFDNNEKELEKVAEEYRNESILIETSTSGKYVARFLRNRKVDVHLVSSKKLAVISESHKKTDRNDSRELAKLMVDRDFNEAYLPTDDIDEIRTLVRYRKSLGEENTIIKNKVHAILTLYGIMVQSSDIFGSRSLTLINSRISDLPESSKAVVLDLLERHKELKIRIEKIEGMLVSFWNKQKGGQVTYDHTGNKHIFRNWSIFRDRGYREISKRG</sequence>
<name>T1BU75_9ZZZZ</name>
<dbReference type="AlphaFoldDB" id="T1BU75"/>
<reference evidence="2" key="2">
    <citation type="journal article" date="2014" name="ISME J.">
        <title>Microbial stratification in low pH oxic and suboxic macroscopic growths along an acid mine drainage.</title>
        <authorList>
            <person name="Mendez-Garcia C."/>
            <person name="Mesa V."/>
            <person name="Sprenger R.R."/>
            <person name="Richter M."/>
            <person name="Diez M.S."/>
            <person name="Solano J."/>
            <person name="Bargiela R."/>
            <person name="Golyshina O.V."/>
            <person name="Manteca A."/>
            <person name="Ramos J.L."/>
            <person name="Gallego J.R."/>
            <person name="Llorente I."/>
            <person name="Martins Dos Santos V.A."/>
            <person name="Jensen O.N."/>
            <person name="Pelaez A.I."/>
            <person name="Sanchez J."/>
            <person name="Ferrer M."/>
        </authorList>
    </citation>
    <scope>NUCLEOTIDE SEQUENCE</scope>
</reference>
<dbReference type="GO" id="GO:0003677">
    <property type="term" value="F:DNA binding"/>
    <property type="evidence" value="ECO:0007669"/>
    <property type="project" value="InterPro"/>
</dbReference>
<feature type="domain" description="Transposase IS110-like N-terminal" evidence="1">
    <location>
        <begin position="2"/>
        <end position="130"/>
    </location>
</feature>
<gene>
    <name evidence="2" type="ORF">B1A_03343</name>
</gene>
<dbReference type="InterPro" id="IPR002525">
    <property type="entry name" value="Transp_IS110-like_N"/>
</dbReference>
<comment type="caution">
    <text evidence="2">The sequence shown here is derived from an EMBL/GenBank/DDBJ whole genome shotgun (WGS) entry which is preliminary data.</text>
</comment>
<dbReference type="Pfam" id="PF01548">
    <property type="entry name" value="DEDD_Tnp_IS110"/>
    <property type="match status" value="1"/>
</dbReference>
<evidence type="ECO:0000313" key="2">
    <source>
        <dbReference type="EMBL" id="EQD76496.1"/>
    </source>
</evidence>
<protein>
    <submittedName>
        <fullName evidence="2">Transposase IS116/IS110/IS902 family protein</fullName>
    </submittedName>
</protein>
<dbReference type="GO" id="GO:0004803">
    <property type="term" value="F:transposase activity"/>
    <property type="evidence" value="ECO:0007669"/>
    <property type="project" value="InterPro"/>
</dbReference>
<dbReference type="InterPro" id="IPR047650">
    <property type="entry name" value="Transpos_IS110"/>
</dbReference>
<proteinExistence type="predicted"/>
<dbReference type="EMBL" id="AUZX01002460">
    <property type="protein sequence ID" value="EQD76496.1"/>
    <property type="molecule type" value="Genomic_DNA"/>
</dbReference>
<organism evidence="2">
    <name type="scientific">mine drainage metagenome</name>
    <dbReference type="NCBI Taxonomy" id="410659"/>
    <lineage>
        <taxon>unclassified sequences</taxon>
        <taxon>metagenomes</taxon>
        <taxon>ecological metagenomes</taxon>
    </lineage>
</organism>
<dbReference type="PANTHER" id="PTHR33055:SF17">
    <property type="entry name" value="THIRD ORF IN TRANSPOSON ISC1491"/>
    <property type="match status" value="1"/>
</dbReference>